<evidence type="ECO:0000313" key="2">
    <source>
        <dbReference type="EMBL" id="KAA9110165.1"/>
    </source>
</evidence>
<accession>A0A5J5J5A7</accession>
<dbReference type="Proteomes" id="UP000325827">
    <property type="component" value="Unassembled WGS sequence"/>
</dbReference>
<sequence length="73" mass="7873">MTVLSVVLIGYLVGVVATWVVLVVLDGDRRSGTPVDDVGIAFICALIWPLVLAGIGVWLVERFARWVADRGHA</sequence>
<reference evidence="3" key="1">
    <citation type="submission" date="2019-09" db="EMBL/GenBank/DDBJ databases">
        <title>Mumia zhuanghuii sp. nov. isolated from the intestinal contents of plateau pika (Ochotona curzoniae) in the Qinghai-Tibet plateau of China.</title>
        <authorList>
            <person name="Tian Z."/>
        </authorList>
    </citation>
    <scope>NUCLEOTIDE SEQUENCE [LARGE SCALE GENOMIC DNA]</scope>
    <source>
        <strain evidence="3">JCM 30598</strain>
    </source>
</reference>
<organism evidence="2 3">
    <name type="scientific">Microbacterium rhizomatis</name>
    <dbReference type="NCBI Taxonomy" id="1631477"/>
    <lineage>
        <taxon>Bacteria</taxon>
        <taxon>Bacillati</taxon>
        <taxon>Actinomycetota</taxon>
        <taxon>Actinomycetes</taxon>
        <taxon>Micrococcales</taxon>
        <taxon>Microbacteriaceae</taxon>
        <taxon>Microbacterium</taxon>
    </lineage>
</organism>
<gene>
    <name evidence="2" type="ORF">F6B43_00180</name>
</gene>
<proteinExistence type="predicted"/>
<keyword evidence="3" id="KW-1185">Reference proteome</keyword>
<dbReference type="EMBL" id="VYSA01000001">
    <property type="protein sequence ID" value="KAA9110165.1"/>
    <property type="molecule type" value="Genomic_DNA"/>
</dbReference>
<dbReference type="AlphaFoldDB" id="A0A5J5J5A7"/>
<feature type="transmembrane region" description="Helical" evidence="1">
    <location>
        <begin position="6"/>
        <end position="26"/>
    </location>
</feature>
<name>A0A5J5J5A7_9MICO</name>
<evidence type="ECO:0000256" key="1">
    <source>
        <dbReference type="SAM" id="Phobius"/>
    </source>
</evidence>
<protein>
    <submittedName>
        <fullName evidence="2">Uncharacterized protein</fullName>
    </submittedName>
</protein>
<feature type="transmembrane region" description="Helical" evidence="1">
    <location>
        <begin position="38"/>
        <end position="60"/>
    </location>
</feature>
<dbReference type="RefSeq" id="WP_150446969.1">
    <property type="nucleotide sequence ID" value="NZ_VYSA01000001.1"/>
</dbReference>
<keyword evidence="1" id="KW-1133">Transmembrane helix</keyword>
<evidence type="ECO:0000313" key="3">
    <source>
        <dbReference type="Proteomes" id="UP000325827"/>
    </source>
</evidence>
<comment type="caution">
    <text evidence="2">The sequence shown here is derived from an EMBL/GenBank/DDBJ whole genome shotgun (WGS) entry which is preliminary data.</text>
</comment>
<keyword evidence="1" id="KW-0472">Membrane</keyword>
<keyword evidence="1" id="KW-0812">Transmembrane</keyword>